<accession>A0A8D7AKM9</accession>
<dbReference type="AlphaFoldDB" id="A0A8D7AKM9"/>
<proteinExistence type="predicted"/>
<feature type="non-terminal residue" evidence="1">
    <location>
        <position position="1"/>
    </location>
</feature>
<evidence type="ECO:0000313" key="1">
    <source>
        <dbReference type="EMBL" id="CAG1849000.1"/>
    </source>
</evidence>
<gene>
    <name evidence="1" type="ORF">GSMUA_205860.1</name>
</gene>
<sequence length="164" mass="17517">GFEGKRGGGSGSSMMLAMITGRVVRAVVVVVMALLLCGASEAWTGEIRGRVVCDLCGDSSVGPEDHVLQAGAEVAVLCITKSGEVFNYQAFTNSKGIYKVAETMPESDRWVSCLARPLSSFHEHCTRRGDAHSGIKFSYNLPSGHSHTVKPFLYKPAAAPMYCS</sequence>
<name>A0A8D7AKM9_MUSAM</name>
<dbReference type="Pfam" id="PF01190">
    <property type="entry name" value="Pollen_Ole_e_1"/>
    <property type="match status" value="1"/>
</dbReference>
<protein>
    <submittedName>
        <fullName evidence="1">(wild Malaysian banana) hypothetical protein</fullName>
    </submittedName>
</protein>
<dbReference type="PANTHER" id="PTHR38400">
    <property type="entry name" value="OS02G0317800 PROTEIN"/>
    <property type="match status" value="1"/>
</dbReference>
<organism evidence="1">
    <name type="scientific">Musa acuminata subsp. malaccensis</name>
    <name type="common">Wild banana</name>
    <name type="synonym">Musa malaccensis</name>
    <dbReference type="NCBI Taxonomy" id="214687"/>
    <lineage>
        <taxon>Eukaryota</taxon>
        <taxon>Viridiplantae</taxon>
        <taxon>Streptophyta</taxon>
        <taxon>Embryophyta</taxon>
        <taxon>Tracheophyta</taxon>
        <taxon>Spermatophyta</taxon>
        <taxon>Magnoliopsida</taxon>
        <taxon>Liliopsida</taxon>
        <taxon>Zingiberales</taxon>
        <taxon>Musaceae</taxon>
        <taxon>Musa</taxon>
    </lineage>
</organism>
<dbReference type="EMBL" id="HG996468">
    <property type="protein sequence ID" value="CAG1849000.1"/>
    <property type="molecule type" value="Genomic_DNA"/>
</dbReference>
<reference evidence="1" key="1">
    <citation type="submission" date="2021-03" db="EMBL/GenBank/DDBJ databases">
        <authorList>
            <consortium name="Genoscope - CEA"/>
            <person name="William W."/>
        </authorList>
    </citation>
    <scope>NUCLEOTIDE SEQUENCE</scope>
    <source>
        <strain evidence="1">Doubled-haploid Pahang</strain>
    </source>
</reference>